<dbReference type="EMBL" id="CM001219">
    <property type="protein sequence ID" value="KEH32971.1"/>
    <property type="molecule type" value="Genomic_DNA"/>
</dbReference>
<dbReference type="Proteomes" id="UP000002051">
    <property type="component" value="Chromosome 3"/>
</dbReference>
<organism evidence="1 3">
    <name type="scientific">Medicago truncatula</name>
    <name type="common">Barrel medic</name>
    <name type="synonym">Medicago tribuloides</name>
    <dbReference type="NCBI Taxonomy" id="3880"/>
    <lineage>
        <taxon>Eukaryota</taxon>
        <taxon>Viridiplantae</taxon>
        <taxon>Streptophyta</taxon>
        <taxon>Embryophyta</taxon>
        <taxon>Tracheophyta</taxon>
        <taxon>Spermatophyta</taxon>
        <taxon>Magnoliopsida</taxon>
        <taxon>eudicotyledons</taxon>
        <taxon>Gunneridae</taxon>
        <taxon>Pentapetalae</taxon>
        <taxon>rosids</taxon>
        <taxon>fabids</taxon>
        <taxon>Fabales</taxon>
        <taxon>Fabaceae</taxon>
        <taxon>Papilionoideae</taxon>
        <taxon>50 kb inversion clade</taxon>
        <taxon>NPAAA clade</taxon>
        <taxon>Hologalegina</taxon>
        <taxon>IRL clade</taxon>
        <taxon>Trifolieae</taxon>
        <taxon>Medicago</taxon>
    </lineage>
</organism>
<name>A0A072UUE5_MEDTR</name>
<reference evidence="2" key="3">
    <citation type="submission" date="2015-04" db="UniProtKB">
        <authorList>
            <consortium name="EnsemblPlants"/>
        </authorList>
    </citation>
    <scope>IDENTIFICATION</scope>
    <source>
        <strain evidence="2">cv. Jemalong A17</strain>
    </source>
</reference>
<accession>A0A072UUE5</accession>
<evidence type="ECO:0000313" key="1">
    <source>
        <dbReference type="EMBL" id="KEH32971.1"/>
    </source>
</evidence>
<dbReference type="HOGENOM" id="CLU_1328103_0_0_1"/>
<dbReference type="EnsemblPlants" id="KEH32971">
    <property type="protein sequence ID" value="KEH32971"/>
    <property type="gene ID" value="MTR_3g012200"/>
</dbReference>
<reference evidence="1 3" key="2">
    <citation type="journal article" date="2014" name="BMC Genomics">
        <title>An improved genome release (version Mt4.0) for the model legume Medicago truncatula.</title>
        <authorList>
            <person name="Tang H."/>
            <person name="Krishnakumar V."/>
            <person name="Bidwell S."/>
            <person name="Rosen B."/>
            <person name="Chan A."/>
            <person name="Zhou S."/>
            <person name="Gentzbittel L."/>
            <person name="Childs K.L."/>
            <person name="Yandell M."/>
            <person name="Gundlach H."/>
            <person name="Mayer K.F."/>
            <person name="Schwartz D.C."/>
            <person name="Town C.D."/>
        </authorList>
    </citation>
    <scope>GENOME REANNOTATION</scope>
    <source>
        <strain evidence="1">A17</strain>
        <strain evidence="2 3">cv. Jemalong A17</strain>
    </source>
</reference>
<proteinExistence type="predicted"/>
<keyword evidence="3" id="KW-1185">Reference proteome</keyword>
<dbReference type="PANTHER" id="PTHR36617">
    <property type="entry name" value="PROTEIN, PUTATIVE-RELATED"/>
    <property type="match status" value="1"/>
</dbReference>
<reference evidence="1 3" key="1">
    <citation type="journal article" date="2011" name="Nature">
        <title>The Medicago genome provides insight into the evolution of rhizobial symbioses.</title>
        <authorList>
            <person name="Young N.D."/>
            <person name="Debelle F."/>
            <person name="Oldroyd G.E."/>
            <person name="Geurts R."/>
            <person name="Cannon S.B."/>
            <person name="Udvardi M.K."/>
            <person name="Benedito V.A."/>
            <person name="Mayer K.F."/>
            <person name="Gouzy J."/>
            <person name="Schoof H."/>
            <person name="Van de Peer Y."/>
            <person name="Proost S."/>
            <person name="Cook D.R."/>
            <person name="Meyers B.C."/>
            <person name="Spannagl M."/>
            <person name="Cheung F."/>
            <person name="De Mita S."/>
            <person name="Krishnakumar V."/>
            <person name="Gundlach H."/>
            <person name="Zhou S."/>
            <person name="Mudge J."/>
            <person name="Bharti A.K."/>
            <person name="Murray J.D."/>
            <person name="Naoumkina M.A."/>
            <person name="Rosen B."/>
            <person name="Silverstein K.A."/>
            <person name="Tang H."/>
            <person name="Rombauts S."/>
            <person name="Zhao P.X."/>
            <person name="Zhou P."/>
            <person name="Barbe V."/>
            <person name="Bardou P."/>
            <person name="Bechner M."/>
            <person name="Bellec A."/>
            <person name="Berger A."/>
            <person name="Berges H."/>
            <person name="Bidwell S."/>
            <person name="Bisseling T."/>
            <person name="Choisne N."/>
            <person name="Couloux A."/>
            <person name="Denny R."/>
            <person name="Deshpande S."/>
            <person name="Dai X."/>
            <person name="Doyle J.J."/>
            <person name="Dudez A.M."/>
            <person name="Farmer A.D."/>
            <person name="Fouteau S."/>
            <person name="Franken C."/>
            <person name="Gibelin C."/>
            <person name="Gish J."/>
            <person name="Goldstein S."/>
            <person name="Gonzalez A.J."/>
            <person name="Green P.J."/>
            <person name="Hallab A."/>
            <person name="Hartog M."/>
            <person name="Hua A."/>
            <person name="Humphray S.J."/>
            <person name="Jeong D.H."/>
            <person name="Jing Y."/>
            <person name="Jocker A."/>
            <person name="Kenton S.M."/>
            <person name="Kim D.J."/>
            <person name="Klee K."/>
            <person name="Lai H."/>
            <person name="Lang C."/>
            <person name="Lin S."/>
            <person name="Macmil S.L."/>
            <person name="Magdelenat G."/>
            <person name="Matthews L."/>
            <person name="McCorrison J."/>
            <person name="Monaghan E.L."/>
            <person name="Mun J.H."/>
            <person name="Najar F.Z."/>
            <person name="Nicholson C."/>
            <person name="Noirot C."/>
            <person name="O'Bleness M."/>
            <person name="Paule C.R."/>
            <person name="Poulain J."/>
            <person name="Prion F."/>
            <person name="Qin B."/>
            <person name="Qu C."/>
            <person name="Retzel E.F."/>
            <person name="Riddle C."/>
            <person name="Sallet E."/>
            <person name="Samain S."/>
            <person name="Samson N."/>
            <person name="Sanders I."/>
            <person name="Saurat O."/>
            <person name="Scarpelli C."/>
            <person name="Schiex T."/>
            <person name="Segurens B."/>
            <person name="Severin A.J."/>
            <person name="Sherrier D.J."/>
            <person name="Shi R."/>
            <person name="Sims S."/>
            <person name="Singer S.R."/>
            <person name="Sinharoy S."/>
            <person name="Sterck L."/>
            <person name="Viollet A."/>
            <person name="Wang B.B."/>
            <person name="Wang K."/>
            <person name="Wang M."/>
            <person name="Wang X."/>
            <person name="Warfsmann J."/>
            <person name="Weissenbach J."/>
            <person name="White D.D."/>
            <person name="White J.D."/>
            <person name="Wiley G.B."/>
            <person name="Wincker P."/>
            <person name="Xing Y."/>
            <person name="Yang L."/>
            <person name="Yao Z."/>
            <person name="Ying F."/>
            <person name="Zhai J."/>
            <person name="Zhou L."/>
            <person name="Zuber A."/>
            <person name="Denarie J."/>
            <person name="Dixon R.A."/>
            <person name="May G.D."/>
            <person name="Schwartz D.C."/>
            <person name="Rogers J."/>
            <person name="Quetier F."/>
            <person name="Town C.D."/>
            <person name="Roe B.A."/>
        </authorList>
    </citation>
    <scope>NUCLEOTIDE SEQUENCE [LARGE SCALE GENOMIC DNA]</scope>
    <source>
        <strain evidence="1">A17</strain>
        <strain evidence="2 3">cv. Jemalong A17</strain>
    </source>
</reference>
<dbReference type="PANTHER" id="PTHR36617:SF5">
    <property type="entry name" value="OS05G0421675 PROTEIN"/>
    <property type="match status" value="1"/>
</dbReference>
<evidence type="ECO:0000313" key="3">
    <source>
        <dbReference type="Proteomes" id="UP000002051"/>
    </source>
</evidence>
<evidence type="ECO:0000313" key="2">
    <source>
        <dbReference type="EnsemblPlants" id="KEH32971"/>
    </source>
</evidence>
<sequence>MCLRKDEGGLGVRGLKEFYLTPLGKWWCGFFMRGEVYGTGCYVPDNTTLQVGDGESTLFCTDPWIDGEPLCKVYVRLFELSENKLELVANTMTRGWGIDKEAWMWCRSLFPWEEELLGECAARLTSVTLQSYNSNKSSSEGDSSVNMGDKNNTLDIVNDKGRSIREYAVFDLTSLHTSIVKSEVTTVQFEFKPIMFQILQPLVNLQE</sequence>
<dbReference type="AlphaFoldDB" id="A0A072UUE5"/>
<protein>
    <submittedName>
        <fullName evidence="1 2">Uncharacterized protein</fullName>
    </submittedName>
</protein>
<gene>
    <name evidence="1" type="ordered locus">MTR_3g012200</name>
</gene>